<evidence type="ECO:0000256" key="2">
    <source>
        <dbReference type="PIRSR" id="PIRSR640198-2"/>
    </source>
</evidence>
<keyword evidence="2" id="KW-0547">Nucleotide-binding</keyword>
<dbReference type="AlphaFoldDB" id="A0A395S0J6"/>
<keyword evidence="5" id="KW-1185">Reference proteome</keyword>
<proteinExistence type="predicted"/>
<organism evidence="4 5">
    <name type="scientific">Fusarium longipes</name>
    <dbReference type="NCBI Taxonomy" id="694270"/>
    <lineage>
        <taxon>Eukaryota</taxon>
        <taxon>Fungi</taxon>
        <taxon>Dikarya</taxon>
        <taxon>Ascomycota</taxon>
        <taxon>Pezizomycotina</taxon>
        <taxon>Sordariomycetes</taxon>
        <taxon>Hypocreomycetidae</taxon>
        <taxon>Hypocreales</taxon>
        <taxon>Nectriaceae</taxon>
        <taxon>Fusarium</taxon>
    </lineage>
</organism>
<reference evidence="4 5" key="1">
    <citation type="journal article" date="2018" name="PLoS Pathog.">
        <title>Evolution of structural diversity of trichothecenes, a family of toxins produced by plant pathogenic and entomopathogenic fungi.</title>
        <authorList>
            <person name="Proctor R.H."/>
            <person name="McCormick S.P."/>
            <person name="Kim H.S."/>
            <person name="Cardoza R.E."/>
            <person name="Stanley A.M."/>
            <person name="Lindo L."/>
            <person name="Kelly A."/>
            <person name="Brown D.W."/>
            <person name="Lee T."/>
            <person name="Vaughan M.M."/>
            <person name="Alexander N.J."/>
            <person name="Busman M."/>
            <person name="Gutierrez S."/>
        </authorList>
    </citation>
    <scope>NUCLEOTIDE SEQUENCE [LARGE SCALE GENOMIC DNA]</scope>
    <source>
        <strain evidence="4 5">NRRL 20695</strain>
    </source>
</reference>
<dbReference type="InterPro" id="IPR003812">
    <property type="entry name" value="Fido"/>
</dbReference>
<feature type="active site" evidence="1">
    <location>
        <position position="286"/>
    </location>
</feature>
<dbReference type="EMBL" id="PXOG01000228">
    <property type="protein sequence ID" value="RGP65936.1"/>
    <property type="molecule type" value="Genomic_DNA"/>
</dbReference>
<evidence type="ECO:0000313" key="4">
    <source>
        <dbReference type="EMBL" id="RGP65936.1"/>
    </source>
</evidence>
<name>A0A395S0J6_9HYPO</name>
<comment type="caution">
    <text evidence="4">The sequence shown here is derived from an EMBL/GenBank/DDBJ whole genome shotgun (WGS) entry which is preliminary data.</text>
</comment>
<feature type="domain" description="Fido" evidence="3">
    <location>
        <begin position="196"/>
        <end position="361"/>
    </location>
</feature>
<sequence>MPSKYKRKSLSQGPFEGLDLENDKHLNPDDECLHLGRSIRLMMLSTLRDATFTINMGDVYDFNILQEEPSHVHNELRRCIDDIADGLSKSKDKEAAFDEHFTDELARMVYGSNMIEVAGGGVDITVKLCKAVFRGEPVPETIDQRDAEYEELKRHLMNNNLPSEHTAVLRSRREIVQHAQAARFIIEKVCIDGKDLTTDIIVEAHGILTEKVDLADGTPWIYYSGVYRTWNVKCGSHVFMDSTEVPRAMARLIESLDTDIKAARDKGEIDPVLIASKYCHKFVNIHPFADGNGRMCRLILNALLLKYSGGIVCIGQDGEDRKEYMRIAIGASAMEAPSNQSSSSSETKLKNYLPLASFTLRHARDSMRRVRQLFKTNAQ</sequence>
<evidence type="ECO:0000259" key="3">
    <source>
        <dbReference type="PROSITE" id="PS51459"/>
    </source>
</evidence>
<dbReference type="SUPFAM" id="SSF140931">
    <property type="entry name" value="Fic-like"/>
    <property type="match status" value="1"/>
</dbReference>
<dbReference type="Proteomes" id="UP000266234">
    <property type="component" value="Unassembled WGS sequence"/>
</dbReference>
<dbReference type="Pfam" id="PF02661">
    <property type="entry name" value="Fic"/>
    <property type="match status" value="1"/>
</dbReference>
<protein>
    <recommendedName>
        <fullName evidence="3">Fido domain-containing protein</fullName>
    </recommendedName>
</protein>
<dbReference type="InterPro" id="IPR040198">
    <property type="entry name" value="Fido_containing"/>
</dbReference>
<feature type="binding site" evidence="2">
    <location>
        <begin position="290"/>
        <end position="297"/>
    </location>
    <ligand>
        <name>ATP</name>
        <dbReference type="ChEBI" id="CHEBI:30616"/>
    </ligand>
</feature>
<dbReference type="PANTHER" id="PTHR13504:SF38">
    <property type="entry name" value="FIDO DOMAIN-CONTAINING PROTEIN"/>
    <property type="match status" value="1"/>
</dbReference>
<dbReference type="GO" id="GO:0005524">
    <property type="term" value="F:ATP binding"/>
    <property type="evidence" value="ECO:0007669"/>
    <property type="project" value="UniProtKB-KW"/>
</dbReference>
<dbReference type="PROSITE" id="PS51459">
    <property type="entry name" value="FIDO"/>
    <property type="match status" value="1"/>
</dbReference>
<dbReference type="Gene3D" id="1.10.3290.10">
    <property type="entry name" value="Fido-like domain"/>
    <property type="match status" value="1"/>
</dbReference>
<dbReference type="PANTHER" id="PTHR13504">
    <property type="entry name" value="FIDO DOMAIN-CONTAINING PROTEIN DDB_G0283145"/>
    <property type="match status" value="1"/>
</dbReference>
<accession>A0A395S0J6</accession>
<evidence type="ECO:0000313" key="5">
    <source>
        <dbReference type="Proteomes" id="UP000266234"/>
    </source>
</evidence>
<dbReference type="InterPro" id="IPR036597">
    <property type="entry name" value="Fido-like_dom_sf"/>
</dbReference>
<keyword evidence="2" id="KW-0067">ATP-binding</keyword>
<dbReference type="OrthoDB" id="439046at2759"/>
<evidence type="ECO:0000256" key="1">
    <source>
        <dbReference type="PIRSR" id="PIRSR640198-1"/>
    </source>
</evidence>
<gene>
    <name evidence="4" type="ORF">FLONG3_9068</name>
</gene>